<comment type="caution">
    <text evidence="2">The sequence shown here is derived from an EMBL/GenBank/DDBJ whole genome shotgun (WGS) entry which is preliminary data.</text>
</comment>
<evidence type="ECO:0000259" key="1">
    <source>
        <dbReference type="Pfam" id="PF17111"/>
    </source>
</evidence>
<feature type="domain" description="Azaphilone pigments biosynthesis cluster protein L N-terminal" evidence="1">
    <location>
        <begin position="2"/>
        <end position="94"/>
    </location>
</feature>
<dbReference type="InterPro" id="IPR031348">
    <property type="entry name" value="PigL_N"/>
</dbReference>
<reference evidence="2" key="1">
    <citation type="submission" date="2021-07" db="EMBL/GenBank/DDBJ databases">
        <authorList>
            <person name="Durling M."/>
        </authorList>
    </citation>
    <scope>NUCLEOTIDE SEQUENCE</scope>
</reference>
<sequence>MEGLGAAASIIAVASIAIQIGDSVLKLKRFVDDIKDAPEEIKMLTDETKTLGLILSTILPPDTASHAFQATSALATQCLDSCREAANNLEKAVTELHVEIKSPESLGEASRLPLRKGLFIS</sequence>
<organism evidence="2 3">
    <name type="scientific">Hymenoscyphus albidus</name>
    <dbReference type="NCBI Taxonomy" id="595503"/>
    <lineage>
        <taxon>Eukaryota</taxon>
        <taxon>Fungi</taxon>
        <taxon>Dikarya</taxon>
        <taxon>Ascomycota</taxon>
        <taxon>Pezizomycotina</taxon>
        <taxon>Leotiomycetes</taxon>
        <taxon>Helotiales</taxon>
        <taxon>Helotiaceae</taxon>
        <taxon>Hymenoscyphus</taxon>
    </lineage>
</organism>
<dbReference type="AlphaFoldDB" id="A0A9N9Q3Z3"/>
<keyword evidence="3" id="KW-1185">Reference proteome</keyword>
<evidence type="ECO:0000313" key="2">
    <source>
        <dbReference type="EMBL" id="CAG8978840.1"/>
    </source>
</evidence>
<dbReference type="Pfam" id="PF17111">
    <property type="entry name" value="PigL_N"/>
    <property type="match status" value="1"/>
</dbReference>
<proteinExistence type="predicted"/>
<accession>A0A9N9Q3Z3</accession>
<dbReference type="EMBL" id="CAJVRM010000284">
    <property type="protein sequence ID" value="CAG8978840.1"/>
    <property type="molecule type" value="Genomic_DNA"/>
</dbReference>
<name>A0A9N9Q3Z3_9HELO</name>
<dbReference type="OrthoDB" id="3200163at2759"/>
<gene>
    <name evidence="2" type="ORF">HYALB_00008495</name>
</gene>
<evidence type="ECO:0000313" key="3">
    <source>
        <dbReference type="Proteomes" id="UP000701801"/>
    </source>
</evidence>
<dbReference type="Proteomes" id="UP000701801">
    <property type="component" value="Unassembled WGS sequence"/>
</dbReference>
<protein>
    <recommendedName>
        <fullName evidence="1">Azaphilone pigments biosynthesis cluster protein L N-terminal domain-containing protein</fullName>
    </recommendedName>
</protein>